<dbReference type="AlphaFoldDB" id="A0A367GLL4"/>
<sequence length="192" mass="20748">MSSRSNILAAVLANQPDNSPLPDVSIFNDLYTSEDAVERFIATAMGIGSSVHRVAGIDEINKVISERFTHGPVVSNLSGINNALAVDDDNYHAADVELSVFKVRLAVAENGALWLTEEDIQKRVLPFICQHLALVVNAANIVGSMHQAYERIGNARYNYGTFISGPSKTADIEQSLVLGAHGPRSLTVFIID</sequence>
<feature type="domain" description="LUD" evidence="1">
    <location>
        <begin position="92"/>
        <end position="191"/>
    </location>
</feature>
<dbReference type="Proteomes" id="UP000253209">
    <property type="component" value="Unassembled WGS sequence"/>
</dbReference>
<evidence type="ECO:0000313" key="2">
    <source>
        <dbReference type="EMBL" id="RCH53878.1"/>
    </source>
</evidence>
<reference evidence="2 3" key="1">
    <citation type="submission" date="2018-05" db="EMBL/GenBank/DDBJ databases">
        <title>Mucilaginibacter hurinus sp. nov., isolated from briquette warehouse soil.</title>
        <authorList>
            <person name="Choi L."/>
        </authorList>
    </citation>
    <scope>NUCLEOTIDE SEQUENCE [LARGE SCALE GENOMIC DNA]</scope>
    <source>
        <strain evidence="2 3">ZR32</strain>
    </source>
</reference>
<dbReference type="Pfam" id="PF02589">
    <property type="entry name" value="LUD_dom"/>
    <property type="match status" value="1"/>
</dbReference>
<protein>
    <submittedName>
        <fullName evidence="2">Lactate utilization protein B/C</fullName>
    </submittedName>
</protein>
<dbReference type="PANTHER" id="PTHR43682:SF1">
    <property type="entry name" value="LACTATE UTILIZATION PROTEIN C"/>
    <property type="match status" value="1"/>
</dbReference>
<comment type="caution">
    <text evidence="2">The sequence shown here is derived from an EMBL/GenBank/DDBJ whole genome shotgun (WGS) entry which is preliminary data.</text>
</comment>
<proteinExistence type="predicted"/>
<evidence type="ECO:0000259" key="1">
    <source>
        <dbReference type="Pfam" id="PF02589"/>
    </source>
</evidence>
<dbReference type="Gene3D" id="3.40.50.10420">
    <property type="entry name" value="NagB/RpiA/CoA transferase-like"/>
    <property type="match status" value="1"/>
</dbReference>
<dbReference type="InterPro" id="IPR003741">
    <property type="entry name" value="LUD_dom"/>
</dbReference>
<organism evidence="2 3">
    <name type="scientific">Mucilaginibacter hurinus</name>
    <dbReference type="NCBI Taxonomy" id="2201324"/>
    <lineage>
        <taxon>Bacteria</taxon>
        <taxon>Pseudomonadati</taxon>
        <taxon>Bacteroidota</taxon>
        <taxon>Sphingobacteriia</taxon>
        <taxon>Sphingobacteriales</taxon>
        <taxon>Sphingobacteriaceae</taxon>
        <taxon>Mucilaginibacter</taxon>
    </lineage>
</organism>
<dbReference type="InterPro" id="IPR037171">
    <property type="entry name" value="NagB/RpiA_transferase-like"/>
</dbReference>
<dbReference type="EMBL" id="QGDC01000009">
    <property type="protein sequence ID" value="RCH53878.1"/>
    <property type="molecule type" value="Genomic_DNA"/>
</dbReference>
<accession>A0A367GLL4</accession>
<dbReference type="RefSeq" id="WP_114006143.1">
    <property type="nucleotide sequence ID" value="NZ_QGDC01000009.1"/>
</dbReference>
<keyword evidence="3" id="KW-1185">Reference proteome</keyword>
<dbReference type="InterPro" id="IPR024185">
    <property type="entry name" value="FTHF_cligase-like_sf"/>
</dbReference>
<dbReference type="OrthoDB" id="9794157at2"/>
<dbReference type="PANTHER" id="PTHR43682">
    <property type="entry name" value="LACTATE UTILIZATION PROTEIN C"/>
    <property type="match status" value="1"/>
</dbReference>
<dbReference type="SUPFAM" id="SSF100950">
    <property type="entry name" value="NagB/RpiA/CoA transferase-like"/>
    <property type="match status" value="1"/>
</dbReference>
<name>A0A367GLL4_9SPHI</name>
<evidence type="ECO:0000313" key="3">
    <source>
        <dbReference type="Proteomes" id="UP000253209"/>
    </source>
</evidence>
<gene>
    <name evidence="2" type="ORF">DJ568_15165</name>
</gene>